<dbReference type="EC" id="2.7.11.1" evidence="5"/>
<dbReference type="GO" id="GO:0008234">
    <property type="term" value="F:cysteine-type peptidase activity"/>
    <property type="evidence" value="ECO:0007669"/>
    <property type="project" value="InterPro"/>
</dbReference>
<dbReference type="InterPro" id="IPR013128">
    <property type="entry name" value="Peptidase_C1A"/>
</dbReference>
<dbReference type="CTD" id="8233834"/>
<dbReference type="GO" id="GO:0006508">
    <property type="term" value="P:proteolysis"/>
    <property type="evidence" value="ECO:0007669"/>
    <property type="project" value="InterPro"/>
</dbReference>
<feature type="domain" description="Peptidase C1A papain C-terminal" evidence="4">
    <location>
        <begin position="34"/>
        <end position="239"/>
    </location>
</feature>
<dbReference type="PANTHER" id="PTHR12411">
    <property type="entry name" value="CYSTEINE PROTEASE FAMILY C1-RELATED"/>
    <property type="match status" value="1"/>
</dbReference>
<evidence type="ECO:0000313" key="5">
    <source>
        <dbReference type="EMBL" id="EEB10134.1"/>
    </source>
</evidence>
<dbReference type="InterPro" id="IPR000668">
    <property type="entry name" value="Peptidase_C1A_C"/>
</dbReference>
<feature type="compositionally biased region" description="Basic and acidic residues" evidence="3">
    <location>
        <begin position="1"/>
        <end position="12"/>
    </location>
</feature>
<dbReference type="SMART" id="SM00645">
    <property type="entry name" value="Pept_C1"/>
    <property type="match status" value="1"/>
</dbReference>
<reference evidence="5" key="1">
    <citation type="submission" date="2007-04" db="EMBL/GenBank/DDBJ databases">
        <title>Annotation of Pediculus humanus corporis strain USDA.</title>
        <authorList>
            <person name="Kirkness E."/>
            <person name="Hannick L."/>
            <person name="Hass B."/>
            <person name="Bruggner R."/>
            <person name="Lawson D."/>
            <person name="Bidwell S."/>
            <person name="Joardar V."/>
            <person name="Caler E."/>
            <person name="Walenz B."/>
            <person name="Inman J."/>
            <person name="Schobel S."/>
            <person name="Galinsky K."/>
            <person name="Amedeo P."/>
            <person name="Strausberg R."/>
        </authorList>
    </citation>
    <scope>NUCLEOTIDE SEQUENCE</scope>
    <source>
        <strain evidence="5">USDA</strain>
    </source>
</reference>
<reference evidence="6" key="3">
    <citation type="submission" date="2021-02" db="UniProtKB">
        <authorList>
            <consortium name="EnsemblMetazoa"/>
        </authorList>
    </citation>
    <scope>IDENTIFICATION</scope>
    <source>
        <strain evidence="6">USDA</strain>
    </source>
</reference>
<evidence type="ECO:0000313" key="6">
    <source>
        <dbReference type="EnsemblMetazoa" id="PHUM020210-PA"/>
    </source>
</evidence>
<evidence type="ECO:0000313" key="7">
    <source>
        <dbReference type="Proteomes" id="UP000009046"/>
    </source>
</evidence>
<name>E0V9S8_PEDHC</name>
<protein>
    <submittedName>
        <fullName evidence="5">Cathepsin J, putative</fullName>
        <ecNumber evidence="5">2.7.11.1</ecNumber>
    </submittedName>
</protein>
<dbReference type="FunFam" id="3.90.70.10:FF:000332">
    <property type="entry name" value="Cathepsin L1"/>
    <property type="match status" value="1"/>
</dbReference>
<dbReference type="EnsemblMetazoa" id="PHUM020210-RA">
    <property type="protein sequence ID" value="PHUM020210-PA"/>
    <property type="gene ID" value="PHUM020210"/>
</dbReference>
<dbReference type="RefSeq" id="XP_002422872.1">
    <property type="nucleotide sequence ID" value="XM_002422827.1"/>
</dbReference>
<evidence type="ECO:0000259" key="4">
    <source>
        <dbReference type="SMART" id="SM00645"/>
    </source>
</evidence>
<keyword evidence="2" id="KW-1015">Disulfide bond</keyword>
<dbReference type="VEuPathDB" id="VectorBase:PHUM020210"/>
<keyword evidence="5" id="KW-0808">Transferase</keyword>
<dbReference type="eggNOG" id="KOG1543">
    <property type="taxonomic scope" value="Eukaryota"/>
</dbReference>
<gene>
    <name evidence="6" type="primary">8233834</name>
    <name evidence="5" type="ORF">Phum_PHUM020210</name>
</gene>
<dbReference type="OrthoDB" id="190265at2759"/>
<proteinExistence type="inferred from homology"/>
<dbReference type="KEGG" id="phu:Phum_PHUM020210"/>
<evidence type="ECO:0000256" key="3">
    <source>
        <dbReference type="SAM" id="MobiDB-lite"/>
    </source>
</evidence>
<reference evidence="5" key="2">
    <citation type="submission" date="2007-04" db="EMBL/GenBank/DDBJ databases">
        <title>The genome of the human body louse.</title>
        <authorList>
            <consortium name="The Human Body Louse Genome Consortium"/>
            <person name="Kirkness E."/>
            <person name="Walenz B."/>
            <person name="Hass B."/>
            <person name="Bruggner R."/>
            <person name="Strausberg R."/>
        </authorList>
    </citation>
    <scope>NUCLEOTIDE SEQUENCE</scope>
    <source>
        <strain evidence="5">USDA</strain>
    </source>
</reference>
<keyword evidence="7" id="KW-1185">Reference proteome</keyword>
<evidence type="ECO:0000256" key="2">
    <source>
        <dbReference type="ARBA" id="ARBA00023157"/>
    </source>
</evidence>
<dbReference type="Gene3D" id="3.90.70.10">
    <property type="entry name" value="Cysteine proteinases"/>
    <property type="match status" value="1"/>
</dbReference>
<evidence type="ECO:0000256" key="1">
    <source>
        <dbReference type="ARBA" id="ARBA00008455"/>
    </source>
</evidence>
<dbReference type="STRING" id="121224.E0V9S8"/>
<dbReference type="CDD" id="cd02248">
    <property type="entry name" value="Peptidase_C1A"/>
    <property type="match status" value="1"/>
</dbReference>
<dbReference type="GeneID" id="8233834"/>
<dbReference type="InterPro" id="IPR039417">
    <property type="entry name" value="Peptidase_C1A_papain-like"/>
</dbReference>
<dbReference type="SUPFAM" id="SSF54001">
    <property type="entry name" value="Cysteine proteinases"/>
    <property type="match status" value="1"/>
</dbReference>
<dbReference type="InterPro" id="IPR038765">
    <property type="entry name" value="Papain-like_cys_pep_sf"/>
</dbReference>
<dbReference type="OMA" id="GECEINE"/>
<dbReference type="InParanoid" id="E0V9S8"/>
<comment type="similarity">
    <text evidence="1">Belongs to the peptidase C1 family.</text>
</comment>
<dbReference type="FunCoup" id="E0V9S8">
    <property type="interactions" value="3"/>
</dbReference>
<dbReference type="EMBL" id="DS234996">
    <property type="protein sequence ID" value="EEB10134.1"/>
    <property type="molecule type" value="Genomic_DNA"/>
</dbReference>
<dbReference type="MEROPS" id="C01.A30"/>
<sequence length="257" mass="28704">MLRATRSERDSSPPKPTATATAATGRYVKRQLNIPEEWNWLEQGFFTPSWDQQNCGSCYAFSIASSAQGQFFRKTGKLRDLSVQQIVDCSVTNGNLGCYGGSLRNSLKYCMKVGGLMSANEYPYSARQKICKYRPWNRSVNVTSYVILPEYDEEAIQEAVATVGPVACSVDASPYTRGIYDDPNCSHTKVNHAMLIVGYTKDAWILKNWWGEHWGIDGYMFLKKGVNQCAIAKYAGYPVVDQPPFSPSGEFPPPPTF</sequence>
<dbReference type="EMBL" id="AAZO01000243">
    <property type="status" value="NOT_ANNOTATED_CDS"/>
    <property type="molecule type" value="Genomic_DNA"/>
</dbReference>
<dbReference type="Pfam" id="PF00112">
    <property type="entry name" value="Peptidase_C1"/>
    <property type="match status" value="1"/>
</dbReference>
<dbReference type="GO" id="GO:0004674">
    <property type="term" value="F:protein serine/threonine kinase activity"/>
    <property type="evidence" value="ECO:0007669"/>
    <property type="project" value="UniProtKB-EC"/>
</dbReference>
<feature type="region of interest" description="Disordered" evidence="3">
    <location>
        <begin position="1"/>
        <end position="22"/>
    </location>
</feature>
<dbReference type="AlphaFoldDB" id="E0V9S8"/>
<organism>
    <name type="scientific">Pediculus humanus subsp. corporis</name>
    <name type="common">Body louse</name>
    <dbReference type="NCBI Taxonomy" id="121224"/>
    <lineage>
        <taxon>Eukaryota</taxon>
        <taxon>Metazoa</taxon>
        <taxon>Ecdysozoa</taxon>
        <taxon>Arthropoda</taxon>
        <taxon>Hexapoda</taxon>
        <taxon>Insecta</taxon>
        <taxon>Pterygota</taxon>
        <taxon>Neoptera</taxon>
        <taxon>Paraneoptera</taxon>
        <taxon>Psocodea</taxon>
        <taxon>Troctomorpha</taxon>
        <taxon>Phthiraptera</taxon>
        <taxon>Anoplura</taxon>
        <taxon>Pediculidae</taxon>
        <taxon>Pediculus</taxon>
    </lineage>
</organism>
<dbReference type="Proteomes" id="UP000009046">
    <property type="component" value="Unassembled WGS sequence"/>
</dbReference>
<accession>E0V9S8</accession>
<dbReference type="HOGENOM" id="CLU_012184_8_1_1"/>